<comment type="caution">
    <text evidence="8">The sequence shown here is derived from an EMBL/GenBank/DDBJ whole genome shotgun (WGS) entry which is preliminary data.</text>
</comment>
<dbReference type="PIRSF" id="PIRSF000862">
    <property type="entry name" value="Steryl_ester_lip"/>
    <property type="match status" value="1"/>
</dbReference>
<name>A0ABP1PYK9_9HEXA</name>
<evidence type="ECO:0000256" key="6">
    <source>
        <dbReference type="SAM" id="SignalP"/>
    </source>
</evidence>
<proteinExistence type="inferred from homology"/>
<evidence type="ECO:0000313" key="8">
    <source>
        <dbReference type="EMBL" id="CAL8080419.1"/>
    </source>
</evidence>
<keyword evidence="5" id="KW-0325">Glycoprotein</keyword>
<dbReference type="InterPro" id="IPR000073">
    <property type="entry name" value="AB_hydrolase_1"/>
</dbReference>
<evidence type="ECO:0000259" key="7">
    <source>
        <dbReference type="Pfam" id="PF00561"/>
    </source>
</evidence>
<dbReference type="InterPro" id="IPR029058">
    <property type="entry name" value="AB_hydrolase_fold"/>
</dbReference>
<feature type="chain" id="PRO_5045476953" description="AB hydrolase-1 domain-containing protein" evidence="6">
    <location>
        <begin position="19"/>
        <end position="456"/>
    </location>
</feature>
<dbReference type="PANTHER" id="PTHR11005">
    <property type="entry name" value="LYSOSOMAL ACID LIPASE-RELATED"/>
    <property type="match status" value="1"/>
</dbReference>
<evidence type="ECO:0000256" key="2">
    <source>
        <dbReference type="ARBA" id="ARBA00022729"/>
    </source>
</evidence>
<protein>
    <recommendedName>
        <fullName evidence="7">AB hydrolase-1 domain-containing protein</fullName>
    </recommendedName>
</protein>
<reference evidence="8 9" key="1">
    <citation type="submission" date="2024-08" db="EMBL/GenBank/DDBJ databases">
        <authorList>
            <person name="Cucini C."/>
            <person name="Frati F."/>
        </authorList>
    </citation>
    <scope>NUCLEOTIDE SEQUENCE [LARGE SCALE GENOMIC DNA]</scope>
</reference>
<keyword evidence="4" id="KW-0443">Lipid metabolism</keyword>
<organism evidence="8 9">
    <name type="scientific">Orchesella dallaii</name>
    <dbReference type="NCBI Taxonomy" id="48710"/>
    <lineage>
        <taxon>Eukaryota</taxon>
        <taxon>Metazoa</taxon>
        <taxon>Ecdysozoa</taxon>
        <taxon>Arthropoda</taxon>
        <taxon>Hexapoda</taxon>
        <taxon>Collembola</taxon>
        <taxon>Entomobryomorpha</taxon>
        <taxon>Entomobryoidea</taxon>
        <taxon>Orchesellidae</taxon>
        <taxon>Orchesellinae</taxon>
        <taxon>Orchesella</taxon>
    </lineage>
</organism>
<dbReference type="SUPFAM" id="SSF53474">
    <property type="entry name" value="alpha/beta-Hydrolases"/>
    <property type="match status" value="1"/>
</dbReference>
<evidence type="ECO:0000256" key="1">
    <source>
        <dbReference type="ARBA" id="ARBA00010701"/>
    </source>
</evidence>
<evidence type="ECO:0000256" key="5">
    <source>
        <dbReference type="ARBA" id="ARBA00023180"/>
    </source>
</evidence>
<gene>
    <name evidence="8" type="ORF">ODALV1_LOCUS4639</name>
</gene>
<feature type="signal peptide" evidence="6">
    <location>
        <begin position="1"/>
        <end position="18"/>
    </location>
</feature>
<feature type="domain" description="AB hydrolase-1" evidence="7">
    <location>
        <begin position="111"/>
        <end position="234"/>
    </location>
</feature>
<dbReference type="Pfam" id="PF00561">
    <property type="entry name" value="Abhydrolase_1"/>
    <property type="match status" value="1"/>
</dbReference>
<sequence length="456" mass="51136">MKLVILTTFLIGFQLVFGQRLSIFRTSDSIRTCKPHEPLPIDESKDLLACQRELGANTNVKDPEADKSIGQISVENGYLFESYNVTTTDGYILTTFRISGGEKSPARRGKPAILLLHGLGSSSEAWIALPNDKNLAYMLADAGWDVWLGNNRGSTFSSGHTSLNANRDLRYWDFSFHEMGIYDLPAVVDQVRDVSGHDKIFLIGHSQGGTSYLIGVSEVPELNDKIHAAYLMAPAAFLGGAYDPFFGAFLPIVNTPIQDLLYAVTRGRIQRKNPRILSTVFGIQGHEFCQPRSLRCGLCDTYLLGLYSFNPTQMNYTNIPRVVSKQFNIDNLKSDIHFGQNILSCMFRKYDYGSRENLRRYGAVDPPEYNLGQIRTPLHLLWTEQDALVTPTDIRRLVSRLPPSALRGVFRVGDDTYDHADFSVARDANVVIYKPLIQMMNEFWNNVSLTPANTTS</sequence>
<keyword evidence="3" id="KW-0442">Lipid degradation</keyword>
<evidence type="ECO:0000256" key="3">
    <source>
        <dbReference type="ARBA" id="ARBA00022963"/>
    </source>
</evidence>
<evidence type="ECO:0000313" key="9">
    <source>
        <dbReference type="Proteomes" id="UP001642540"/>
    </source>
</evidence>
<comment type="similarity">
    <text evidence="1">Belongs to the AB hydrolase superfamily. Lipase family.</text>
</comment>
<dbReference type="InterPro" id="IPR025483">
    <property type="entry name" value="Lipase_euk"/>
</dbReference>
<keyword evidence="2 6" id="KW-0732">Signal</keyword>
<dbReference type="EMBL" id="CAXLJM020000014">
    <property type="protein sequence ID" value="CAL8080419.1"/>
    <property type="molecule type" value="Genomic_DNA"/>
</dbReference>
<evidence type="ECO:0000256" key="4">
    <source>
        <dbReference type="ARBA" id="ARBA00023098"/>
    </source>
</evidence>
<dbReference type="Proteomes" id="UP001642540">
    <property type="component" value="Unassembled WGS sequence"/>
</dbReference>
<accession>A0ABP1PYK9</accession>
<dbReference type="Gene3D" id="3.40.50.1820">
    <property type="entry name" value="alpha/beta hydrolase"/>
    <property type="match status" value="1"/>
</dbReference>
<keyword evidence="9" id="KW-1185">Reference proteome</keyword>